<dbReference type="Proteomes" id="UP000304953">
    <property type="component" value="Unassembled WGS sequence"/>
</dbReference>
<name>A0AC61S152_9FIRM</name>
<proteinExistence type="predicted"/>
<gene>
    <name evidence="1" type="ORF">E5329_01725</name>
</gene>
<keyword evidence="2" id="KW-1185">Reference proteome</keyword>
<protein>
    <submittedName>
        <fullName evidence="1">ComEC/Rec2 family competence protein</fullName>
    </submittedName>
</protein>
<accession>A0AC61S152</accession>
<dbReference type="EMBL" id="SRYA01000002">
    <property type="protein sequence ID" value="TGY98148.1"/>
    <property type="molecule type" value="Genomic_DNA"/>
</dbReference>
<sequence>MTNRMICCLAISLLMGILFGKEENLLFAACFLLFILVLGIAAGRDRKKAWEKRSLSAEDTGSLRKAACCTAEDTGSLRKAACCTVEDTGSPGESAGRQEFRSAVYWKRGLYGTIVFRSLFCLLAFCAGSSQIQAQQQVRDSLEAVLEEGDQITLWGEVQKKEEKEEQYLYYLTDTQVAAEGSLFPCYGILVYSSNRHIRPGNILKVTGSYAPFQISRNEGNFDEKQYYQSKKIEFRLYAEEETLISDKECKTAAFLENLRQKFCRVYLRCMSEKNAGLLADMTLGDKSLLQQEVKDLYRSAGISHILAISGLHVSLFGMGMFRLLCRLGCPGKVSSLAAVGIAVAFGQLSGMEISTVRALLMFAVNMAAYLLGRSYDTLTALGLSAWIQMWENPFVLNYAGFLFSYGAVLGAAVIAAALKEPGGKEEKDADKEGFRKVLLGRVFQKRSSRENKDIERKSKECNSVWKKWAGRFWDSLSISFCIQLATLPLSLYFYYEIPCYGILVNGCILPFLGLLLSLGVLGASAGSIFLPAGKIILQPAEWMLAKSEWICRKSLKLPGAVLTVGRPGIALAVCYYVSLAAALYLYRKKGRKKWLGVLGAAVFLILFLRKPLQFEIDVLDVGQGDGIFIQTEAGEHFFVDGGSSDVSKAGTYRILPFLKSRGITSIQGWAVSHADQDHISGLKELLEEGYPVETLIVAEGMVRDEAGEELLMLAEDAGCRILFVSPGMRFGSGEAVFTVWHPQAEGTEDKEDRNGNSLVLSLEYRDFTGFFTGDIGVSQERQMVEAGRIKGWMEQKGIRGITFYKAAHHGSDGSNSLEFLELLSPEIIVVSCGKGNSYGHPGAEAVQRMKEAGSRVVSTMERGQILIRPFL</sequence>
<evidence type="ECO:0000313" key="2">
    <source>
        <dbReference type="Proteomes" id="UP000304953"/>
    </source>
</evidence>
<organism evidence="1 2">
    <name type="scientific">Petralouisia muris</name>
    <dbReference type="NCBI Taxonomy" id="3032872"/>
    <lineage>
        <taxon>Bacteria</taxon>
        <taxon>Bacillati</taxon>
        <taxon>Bacillota</taxon>
        <taxon>Clostridia</taxon>
        <taxon>Lachnospirales</taxon>
        <taxon>Lachnospiraceae</taxon>
        <taxon>Petralouisia</taxon>
    </lineage>
</organism>
<reference evidence="1" key="1">
    <citation type="submission" date="2019-04" db="EMBL/GenBank/DDBJ databases">
        <title>Microbes associate with the intestines of laboratory mice.</title>
        <authorList>
            <person name="Navarre W."/>
            <person name="Wong E."/>
            <person name="Huang K."/>
            <person name="Tropini C."/>
            <person name="Ng K."/>
            <person name="Yu B."/>
        </authorList>
    </citation>
    <scope>NUCLEOTIDE SEQUENCE</scope>
    <source>
        <strain evidence="1">NM01_1-7b</strain>
    </source>
</reference>
<comment type="caution">
    <text evidence="1">The sequence shown here is derived from an EMBL/GenBank/DDBJ whole genome shotgun (WGS) entry which is preliminary data.</text>
</comment>
<evidence type="ECO:0000313" key="1">
    <source>
        <dbReference type="EMBL" id="TGY98148.1"/>
    </source>
</evidence>